<dbReference type="Pfam" id="PF08627">
    <property type="entry name" value="CRT-like"/>
    <property type="match status" value="1"/>
</dbReference>
<evidence type="ECO:0000256" key="7">
    <source>
        <dbReference type="SAM" id="Phobius"/>
    </source>
</evidence>
<keyword evidence="5 7" id="KW-1133">Transmembrane helix</keyword>
<evidence type="ECO:0000256" key="5">
    <source>
        <dbReference type="ARBA" id="ARBA00022989"/>
    </source>
</evidence>
<dbReference type="GO" id="GO:0016020">
    <property type="term" value="C:membrane"/>
    <property type="evidence" value="ECO:0007669"/>
    <property type="project" value="UniProtKB-SubCell"/>
</dbReference>
<dbReference type="Proteomes" id="UP001515480">
    <property type="component" value="Unassembled WGS sequence"/>
</dbReference>
<dbReference type="InterPro" id="IPR037185">
    <property type="entry name" value="EmrE-like"/>
</dbReference>
<keyword evidence="9" id="KW-1185">Reference proteome</keyword>
<feature type="transmembrane region" description="Helical" evidence="7">
    <location>
        <begin position="352"/>
        <end position="371"/>
    </location>
</feature>
<evidence type="ECO:0000256" key="6">
    <source>
        <dbReference type="ARBA" id="ARBA00023136"/>
    </source>
</evidence>
<dbReference type="InterPro" id="IPR013936">
    <property type="entry name" value="CRT-like"/>
</dbReference>
<dbReference type="AlphaFoldDB" id="A0AB34K9P8"/>
<feature type="transmembrane region" description="Helical" evidence="7">
    <location>
        <begin position="295"/>
        <end position="315"/>
    </location>
</feature>
<accession>A0AB34K9P8</accession>
<evidence type="ECO:0008006" key="10">
    <source>
        <dbReference type="Google" id="ProtNLM"/>
    </source>
</evidence>
<evidence type="ECO:0000313" key="9">
    <source>
        <dbReference type="Proteomes" id="UP001515480"/>
    </source>
</evidence>
<feature type="transmembrane region" description="Helical" evidence="7">
    <location>
        <begin position="231"/>
        <end position="255"/>
    </location>
</feature>
<keyword evidence="6 7" id="KW-0472">Membrane</keyword>
<evidence type="ECO:0000313" key="8">
    <source>
        <dbReference type="EMBL" id="KAL1530107.1"/>
    </source>
</evidence>
<dbReference type="EMBL" id="JBGBPQ010000001">
    <property type="protein sequence ID" value="KAL1530107.1"/>
    <property type="molecule type" value="Genomic_DNA"/>
</dbReference>
<comment type="caution">
    <text evidence="8">The sequence shown here is derived from an EMBL/GenBank/DDBJ whole genome shotgun (WGS) entry which is preliminary data.</text>
</comment>
<feature type="transmembrane region" description="Helical" evidence="7">
    <location>
        <begin position="198"/>
        <end position="219"/>
    </location>
</feature>
<feature type="transmembrane region" description="Helical" evidence="7">
    <location>
        <begin position="62"/>
        <end position="81"/>
    </location>
</feature>
<feature type="transmembrane region" description="Helical" evidence="7">
    <location>
        <begin position="327"/>
        <end position="346"/>
    </location>
</feature>
<comment type="similarity">
    <text evidence="2">Belongs to the CRT-like transporter family.</text>
</comment>
<feature type="transmembrane region" description="Helical" evidence="7">
    <location>
        <begin position="168"/>
        <end position="186"/>
    </location>
</feature>
<evidence type="ECO:0000256" key="1">
    <source>
        <dbReference type="ARBA" id="ARBA00004141"/>
    </source>
</evidence>
<dbReference type="SUPFAM" id="SSF103481">
    <property type="entry name" value="Multidrug resistance efflux transporter EmrE"/>
    <property type="match status" value="1"/>
</dbReference>
<evidence type="ECO:0000256" key="3">
    <source>
        <dbReference type="ARBA" id="ARBA00022448"/>
    </source>
</evidence>
<feature type="transmembrane region" description="Helical" evidence="7">
    <location>
        <begin position="114"/>
        <end position="136"/>
    </location>
</feature>
<organism evidence="8 9">
    <name type="scientific">Prymnesium parvum</name>
    <name type="common">Toxic golden alga</name>
    <dbReference type="NCBI Taxonomy" id="97485"/>
    <lineage>
        <taxon>Eukaryota</taxon>
        <taxon>Haptista</taxon>
        <taxon>Haptophyta</taxon>
        <taxon>Prymnesiophyceae</taxon>
        <taxon>Prymnesiales</taxon>
        <taxon>Prymnesiaceae</taxon>
        <taxon>Prymnesium</taxon>
    </lineage>
</organism>
<reference evidence="8 9" key="1">
    <citation type="journal article" date="2024" name="Science">
        <title>Giant polyketide synthase enzymes in the biosynthesis of giant marine polyether toxins.</title>
        <authorList>
            <person name="Fallon T.R."/>
            <person name="Shende V.V."/>
            <person name="Wierzbicki I.H."/>
            <person name="Pendleton A.L."/>
            <person name="Watervoot N.F."/>
            <person name="Auber R.P."/>
            <person name="Gonzalez D.J."/>
            <person name="Wisecaver J.H."/>
            <person name="Moore B.S."/>
        </authorList>
    </citation>
    <scope>NUCLEOTIDE SEQUENCE [LARGE SCALE GENOMIC DNA]</scope>
    <source>
        <strain evidence="8 9">12B1</strain>
    </source>
</reference>
<sequence>MADDEPHYVPIGSYRSASSDERPRRVVGWELFFVLVLLMVAGATNFVLVKVLYSAYGERHAFFVSQGINIIYIIYGGLLVYPRLLPWGVGDAVSRAINMDPITPAMRSSTQSRFVAMGVLDCFGTFFTALGAVYTPGQYQSLLNQSLIPCTLIVSAAFLGTRYSRVQILAAALILAGAVLSLAPQLTGAQAAEGADEMRLYAVIVYWFSNVPMALSAVYKELRFTSETMDVCYLTQWVSIYQMLFGFVLMPLLLFPGLGSADGQSTEEIIQNFLGGFRCFAETEDSGCQGHFTFLLMWLYVGINFCFNTLGLWLTKHAGAVLNSISYALLLPLTTVSFSFGFLGPFRETAHLSTFAGLAVVLIGFALWRYFEIVEEETAVPTCLGAESRDIAGAPKQALSARPPAATVPDSFQERVICMACPHRTRSTSKG</sequence>
<evidence type="ECO:0000256" key="4">
    <source>
        <dbReference type="ARBA" id="ARBA00022692"/>
    </source>
</evidence>
<keyword evidence="4 7" id="KW-0812">Transmembrane</keyword>
<dbReference type="PANTHER" id="PTHR31326">
    <property type="entry name" value="PROTEIN CLT2, CHLOROPLASTIC"/>
    <property type="match status" value="1"/>
</dbReference>
<comment type="subcellular location">
    <subcellularLocation>
        <location evidence="1">Membrane</location>
        <topology evidence="1">Multi-pass membrane protein</topology>
    </subcellularLocation>
</comment>
<keyword evidence="3" id="KW-0813">Transport</keyword>
<proteinExistence type="inferred from homology"/>
<name>A0AB34K9P8_PRYPA</name>
<protein>
    <recommendedName>
        <fullName evidence="10">EamA domain-containing protein</fullName>
    </recommendedName>
</protein>
<dbReference type="PANTHER" id="PTHR31326:SF1">
    <property type="entry name" value="PROTEIN CLT2, CHLOROPLASTIC"/>
    <property type="match status" value="1"/>
</dbReference>
<feature type="transmembrane region" description="Helical" evidence="7">
    <location>
        <begin position="31"/>
        <end position="56"/>
    </location>
</feature>
<evidence type="ECO:0000256" key="2">
    <source>
        <dbReference type="ARBA" id="ARBA00006690"/>
    </source>
</evidence>
<gene>
    <name evidence="8" type="ORF">AB1Y20_001028</name>
</gene>